<comment type="caution">
    <text evidence="2">The sequence shown here is derived from an EMBL/GenBank/DDBJ whole genome shotgun (WGS) entry which is preliminary data.</text>
</comment>
<dbReference type="GO" id="GO:0003676">
    <property type="term" value="F:nucleic acid binding"/>
    <property type="evidence" value="ECO:0007669"/>
    <property type="project" value="InterPro"/>
</dbReference>
<dbReference type="Gene3D" id="3.30.420.10">
    <property type="entry name" value="Ribonuclease H-like superfamily/Ribonuclease H"/>
    <property type="match status" value="1"/>
</dbReference>
<evidence type="ECO:0000313" key="3">
    <source>
        <dbReference type="Proteomes" id="UP000886998"/>
    </source>
</evidence>
<protein>
    <submittedName>
        <fullName evidence="2">Uncharacterized protein</fullName>
    </submittedName>
</protein>
<feature type="region of interest" description="Disordered" evidence="1">
    <location>
        <begin position="42"/>
        <end position="63"/>
    </location>
</feature>
<proteinExistence type="predicted"/>
<evidence type="ECO:0000256" key="1">
    <source>
        <dbReference type="SAM" id="MobiDB-lite"/>
    </source>
</evidence>
<gene>
    <name evidence="2" type="ORF">TNIN_256721</name>
</gene>
<accession>A0A8X6MH94</accession>
<name>A0A8X6MH94_9ARAC</name>
<feature type="compositionally biased region" description="Polar residues" evidence="1">
    <location>
        <begin position="42"/>
        <end position="59"/>
    </location>
</feature>
<dbReference type="Proteomes" id="UP000886998">
    <property type="component" value="Unassembled WGS sequence"/>
</dbReference>
<sequence length="169" mass="20082">MKSKYVIYFLSNVWSDSTGIQLILCDHLSQWMRHWSTTTHQKWNSSQNNARNPVVQSQRKQNRSHLPERTWTACFSTWKGFYKLIILKKIRKTTDEYYSNFIDKLDAKIQEKRPGLKKKKIHLTTGQRTCIQRYVEDGKTAGCEVCLPHTHLFFPDLPFSFFILHLFPN</sequence>
<reference evidence="2" key="1">
    <citation type="submission" date="2020-08" db="EMBL/GenBank/DDBJ databases">
        <title>Multicomponent nature underlies the extraordinary mechanical properties of spider dragline silk.</title>
        <authorList>
            <person name="Kono N."/>
            <person name="Nakamura H."/>
            <person name="Mori M."/>
            <person name="Yoshida Y."/>
            <person name="Ohtoshi R."/>
            <person name="Malay A.D."/>
            <person name="Moran D.A.P."/>
            <person name="Tomita M."/>
            <person name="Numata K."/>
            <person name="Arakawa K."/>
        </authorList>
    </citation>
    <scope>NUCLEOTIDE SEQUENCE</scope>
</reference>
<dbReference type="EMBL" id="BMAV01026633">
    <property type="protein sequence ID" value="GFS52036.1"/>
    <property type="molecule type" value="Genomic_DNA"/>
</dbReference>
<dbReference type="InterPro" id="IPR036397">
    <property type="entry name" value="RNaseH_sf"/>
</dbReference>
<dbReference type="AlphaFoldDB" id="A0A8X6MH94"/>
<organism evidence="2 3">
    <name type="scientific">Trichonephila inaurata madagascariensis</name>
    <dbReference type="NCBI Taxonomy" id="2747483"/>
    <lineage>
        <taxon>Eukaryota</taxon>
        <taxon>Metazoa</taxon>
        <taxon>Ecdysozoa</taxon>
        <taxon>Arthropoda</taxon>
        <taxon>Chelicerata</taxon>
        <taxon>Arachnida</taxon>
        <taxon>Araneae</taxon>
        <taxon>Araneomorphae</taxon>
        <taxon>Entelegynae</taxon>
        <taxon>Araneoidea</taxon>
        <taxon>Nephilidae</taxon>
        <taxon>Trichonephila</taxon>
        <taxon>Trichonephila inaurata</taxon>
    </lineage>
</organism>
<evidence type="ECO:0000313" key="2">
    <source>
        <dbReference type="EMBL" id="GFS52036.1"/>
    </source>
</evidence>
<keyword evidence="3" id="KW-1185">Reference proteome</keyword>